<protein>
    <recommendedName>
        <fullName evidence="3">DUF7601 domain-containing protein</fullName>
    </recommendedName>
</protein>
<dbReference type="InterPro" id="IPR038174">
    <property type="entry name" value="Strep_pil_link_sf"/>
</dbReference>
<dbReference type="EMBL" id="JAUSUR010000005">
    <property type="protein sequence ID" value="MDQ0362169.1"/>
    <property type="molecule type" value="Genomic_DNA"/>
</dbReference>
<feature type="signal peptide" evidence="2">
    <location>
        <begin position="1"/>
        <end position="32"/>
    </location>
</feature>
<keyword evidence="2" id="KW-0732">Signal</keyword>
<keyword evidence="1" id="KW-1133">Transmembrane helix</keyword>
<evidence type="ECO:0000259" key="3">
    <source>
        <dbReference type="Pfam" id="PF24547"/>
    </source>
</evidence>
<dbReference type="Pfam" id="PF24547">
    <property type="entry name" value="DUF7601"/>
    <property type="match status" value="1"/>
</dbReference>
<evidence type="ECO:0000313" key="4">
    <source>
        <dbReference type="EMBL" id="MDQ0362169.1"/>
    </source>
</evidence>
<dbReference type="Proteomes" id="UP001230220">
    <property type="component" value="Unassembled WGS sequence"/>
</dbReference>
<keyword evidence="5" id="KW-1185">Reference proteome</keyword>
<evidence type="ECO:0000313" key="5">
    <source>
        <dbReference type="Proteomes" id="UP001230220"/>
    </source>
</evidence>
<dbReference type="Gene3D" id="2.60.40.3050">
    <property type="match status" value="1"/>
</dbReference>
<dbReference type="InterPro" id="IPR055382">
    <property type="entry name" value="DUF7601"/>
</dbReference>
<name>A0ABU0E5K4_9FIRM</name>
<reference evidence="4 5" key="1">
    <citation type="submission" date="2023-07" db="EMBL/GenBank/DDBJ databases">
        <title>Genomic Encyclopedia of Type Strains, Phase IV (KMG-IV): sequencing the most valuable type-strain genomes for metagenomic binning, comparative biology and taxonomic classification.</title>
        <authorList>
            <person name="Goeker M."/>
        </authorList>
    </citation>
    <scope>NUCLEOTIDE SEQUENCE [LARGE SCALE GENOMIC DNA]</scope>
    <source>
        <strain evidence="4 5">DSM 16784</strain>
    </source>
</reference>
<accession>A0ABU0E5K4</accession>
<feature type="transmembrane region" description="Helical" evidence="1">
    <location>
        <begin position="377"/>
        <end position="395"/>
    </location>
</feature>
<feature type="chain" id="PRO_5047453845" description="DUF7601 domain-containing protein" evidence="2">
    <location>
        <begin position="33"/>
        <end position="403"/>
    </location>
</feature>
<gene>
    <name evidence="4" type="ORF">J2S15_002922</name>
</gene>
<sequence length="403" mass="42256">MSKLKSRLFNGALALMMMLAMLVTVGTTTVSAADEEVFDGNPTITKEIKKDAGTTTPDIDIVYTITKKGFNASSEIAYLPNIGSVTLGFDENSDVTDNGDSTLTVTETGTIVLPAIGSGGFERAGEYIYTIKETESSISSDHDSMTASGVEYEMHVYVINDNGLKSAGVAVYKVKDDTGATITPVKIEGGETESTIPFSAVYRKIAGSENATADANGYTSFSVGKTVTGDLGDVDQEFEFTLNFKSSPLHTATGTYTYIVKEGSTVVSTDSFTLGGASTTAQIVVDLKHGQEVVVKDVPTGTTFYGVETGFGSYTPAAVVTSNGSSATFDGTKGANMNISSDGTADYTTLLGENANGATVTNDYKSTSITGIFLDNLPFIILIAVGVAGFGFYAVNRKRNAVR</sequence>
<feature type="domain" description="DUF7601" evidence="3">
    <location>
        <begin position="222"/>
        <end position="333"/>
    </location>
</feature>
<organism evidence="4 5">
    <name type="scientific">Breznakia pachnodae</name>
    <dbReference type="NCBI Taxonomy" id="265178"/>
    <lineage>
        <taxon>Bacteria</taxon>
        <taxon>Bacillati</taxon>
        <taxon>Bacillota</taxon>
        <taxon>Erysipelotrichia</taxon>
        <taxon>Erysipelotrichales</taxon>
        <taxon>Erysipelotrichaceae</taxon>
        <taxon>Breznakia</taxon>
    </lineage>
</organism>
<evidence type="ECO:0000256" key="2">
    <source>
        <dbReference type="SAM" id="SignalP"/>
    </source>
</evidence>
<dbReference type="RefSeq" id="WP_307409532.1">
    <property type="nucleotide sequence ID" value="NZ_JAUSUR010000005.1"/>
</dbReference>
<keyword evidence="1" id="KW-0472">Membrane</keyword>
<proteinExistence type="predicted"/>
<evidence type="ECO:0000256" key="1">
    <source>
        <dbReference type="SAM" id="Phobius"/>
    </source>
</evidence>
<dbReference type="Gene3D" id="2.60.40.1140">
    <property type="entry name" value="Collagen-binding surface protein Cna, B-type domain"/>
    <property type="match status" value="1"/>
</dbReference>
<keyword evidence="1" id="KW-0812">Transmembrane</keyword>
<comment type="caution">
    <text evidence="4">The sequence shown here is derived from an EMBL/GenBank/DDBJ whole genome shotgun (WGS) entry which is preliminary data.</text>
</comment>